<comment type="caution">
    <text evidence="2">The sequence shown here is derived from an EMBL/GenBank/DDBJ whole genome shotgun (WGS) entry which is preliminary data.</text>
</comment>
<feature type="region of interest" description="Disordered" evidence="1">
    <location>
        <begin position="51"/>
        <end position="117"/>
    </location>
</feature>
<protein>
    <submittedName>
        <fullName evidence="2">Uncharacterized protein</fullName>
    </submittedName>
</protein>
<evidence type="ECO:0000313" key="2">
    <source>
        <dbReference type="EMBL" id="KAJ1157982.1"/>
    </source>
</evidence>
<dbReference type="AlphaFoldDB" id="A0AAV7S1V7"/>
<reference evidence="2" key="1">
    <citation type="journal article" date="2022" name="bioRxiv">
        <title>Sequencing and chromosome-scale assembly of the giantPleurodeles waltlgenome.</title>
        <authorList>
            <person name="Brown T."/>
            <person name="Elewa A."/>
            <person name="Iarovenko S."/>
            <person name="Subramanian E."/>
            <person name="Araus A.J."/>
            <person name="Petzold A."/>
            <person name="Susuki M."/>
            <person name="Suzuki K.-i.T."/>
            <person name="Hayashi T."/>
            <person name="Toyoda A."/>
            <person name="Oliveira C."/>
            <person name="Osipova E."/>
            <person name="Leigh N.D."/>
            <person name="Simon A."/>
            <person name="Yun M.H."/>
        </authorList>
    </citation>
    <scope>NUCLEOTIDE SEQUENCE</scope>
    <source>
        <strain evidence="2">20211129_DDA</strain>
        <tissue evidence="2">Liver</tissue>
    </source>
</reference>
<proteinExistence type="predicted"/>
<evidence type="ECO:0000256" key="1">
    <source>
        <dbReference type="SAM" id="MobiDB-lite"/>
    </source>
</evidence>
<name>A0AAV7S1V7_PLEWA</name>
<sequence>MLRPRFKEMVRLCTKKSTKCGRAGRPCPIFMKGRWPTAAHLKTVVPRGEVLPGTRKRKTKYTEPPPAAAWSEDPMVQTRTESSLERHGAGMHQGYGKNCQEPPPKPPKNMRSEPVRC</sequence>
<dbReference type="Proteomes" id="UP001066276">
    <property type="component" value="Chromosome 5"/>
</dbReference>
<organism evidence="2 3">
    <name type="scientific">Pleurodeles waltl</name>
    <name type="common">Iberian ribbed newt</name>
    <dbReference type="NCBI Taxonomy" id="8319"/>
    <lineage>
        <taxon>Eukaryota</taxon>
        <taxon>Metazoa</taxon>
        <taxon>Chordata</taxon>
        <taxon>Craniata</taxon>
        <taxon>Vertebrata</taxon>
        <taxon>Euteleostomi</taxon>
        <taxon>Amphibia</taxon>
        <taxon>Batrachia</taxon>
        <taxon>Caudata</taxon>
        <taxon>Salamandroidea</taxon>
        <taxon>Salamandridae</taxon>
        <taxon>Pleurodelinae</taxon>
        <taxon>Pleurodeles</taxon>
    </lineage>
</organism>
<accession>A0AAV7S1V7</accession>
<dbReference type="EMBL" id="JANPWB010000009">
    <property type="protein sequence ID" value="KAJ1157982.1"/>
    <property type="molecule type" value="Genomic_DNA"/>
</dbReference>
<evidence type="ECO:0000313" key="3">
    <source>
        <dbReference type="Proteomes" id="UP001066276"/>
    </source>
</evidence>
<gene>
    <name evidence="2" type="ORF">NDU88_010678</name>
</gene>
<keyword evidence="3" id="KW-1185">Reference proteome</keyword>